<proteinExistence type="predicted"/>
<evidence type="ECO:0000313" key="3">
    <source>
        <dbReference type="Proteomes" id="UP000624244"/>
    </source>
</evidence>
<feature type="region of interest" description="Disordered" evidence="1">
    <location>
        <begin position="59"/>
        <end position="88"/>
    </location>
</feature>
<dbReference type="Proteomes" id="UP000624244">
    <property type="component" value="Unassembled WGS sequence"/>
</dbReference>
<comment type="caution">
    <text evidence="2">The sequence shown here is derived from an EMBL/GenBank/DDBJ whole genome shotgun (WGS) entry which is preliminary data.</text>
</comment>
<feature type="compositionally biased region" description="Basic and acidic residues" evidence="1">
    <location>
        <begin position="59"/>
        <end position="72"/>
    </location>
</feature>
<feature type="compositionally biased region" description="Polar residues" evidence="1">
    <location>
        <begin position="73"/>
        <end position="86"/>
    </location>
</feature>
<dbReference type="AlphaFoldDB" id="A0A8H5ZN67"/>
<accession>A0A8H5ZN67</accession>
<name>A0A8H5ZN67_COCSA</name>
<feature type="region of interest" description="Disordered" evidence="1">
    <location>
        <begin position="1"/>
        <end position="46"/>
    </location>
</feature>
<organism evidence="2 3">
    <name type="scientific">Cochliobolus sativus</name>
    <name type="common">Common root rot and spot blotch fungus</name>
    <name type="synonym">Bipolaris sorokiniana</name>
    <dbReference type="NCBI Taxonomy" id="45130"/>
    <lineage>
        <taxon>Eukaryota</taxon>
        <taxon>Fungi</taxon>
        <taxon>Dikarya</taxon>
        <taxon>Ascomycota</taxon>
        <taxon>Pezizomycotina</taxon>
        <taxon>Dothideomycetes</taxon>
        <taxon>Pleosporomycetidae</taxon>
        <taxon>Pleosporales</taxon>
        <taxon>Pleosporineae</taxon>
        <taxon>Pleosporaceae</taxon>
        <taxon>Bipolaris</taxon>
    </lineage>
</organism>
<evidence type="ECO:0000313" key="2">
    <source>
        <dbReference type="EMBL" id="KAF5852312.1"/>
    </source>
</evidence>
<evidence type="ECO:0000256" key="1">
    <source>
        <dbReference type="SAM" id="MobiDB-lite"/>
    </source>
</evidence>
<protein>
    <submittedName>
        <fullName evidence="2">Uncharacterized protein</fullName>
    </submittedName>
</protein>
<reference evidence="2" key="1">
    <citation type="submission" date="2019-11" db="EMBL/GenBank/DDBJ databases">
        <title>Bipolaris sorokiniana Genome sequencing.</title>
        <authorList>
            <person name="Wang H."/>
        </authorList>
    </citation>
    <scope>NUCLEOTIDE SEQUENCE</scope>
</reference>
<gene>
    <name evidence="2" type="ORF">GGP41_007748</name>
</gene>
<sequence length="110" mass="11665">MAEEEGRPFLPYALVYTDSPRPRPRRYLHPPASGMGKKEAQAHAPGCLSASPPCECERHAAAAAQESERTEANEFNPSYATSSRSPGDSDAWAAPWLLASVGDSAGCASC</sequence>
<dbReference type="EMBL" id="WNKQ01000003">
    <property type="protein sequence ID" value="KAF5852312.1"/>
    <property type="molecule type" value="Genomic_DNA"/>
</dbReference>